<accession>A0A139WXV5</accession>
<dbReference type="RefSeq" id="WP_017747530.1">
    <property type="nucleotide sequence ID" value="NZ_KQ976354.1"/>
</dbReference>
<dbReference type="Proteomes" id="UP000076925">
    <property type="component" value="Unassembled WGS sequence"/>
</dbReference>
<sequence length="125" mass="14126">MTDQIQATAIQGILQAFALKANQFLPNSRYSEVETATLQTSTNKTVIYLRRRFVPHPEKFSLLQEHTVTEGDRLDNITANYLGDPEQFWRLCDANRAMHPDELTITIGRQLRITLPEGIPGTANA</sequence>
<protein>
    <recommendedName>
        <fullName evidence="3">LysM domain-containing protein</fullName>
    </recommendedName>
</protein>
<comment type="caution">
    <text evidence="1">The sequence shown here is derived from an EMBL/GenBank/DDBJ whole genome shotgun (WGS) entry which is preliminary data.</text>
</comment>
<dbReference type="OrthoDB" id="9809850at2"/>
<keyword evidence="2" id="KW-1185">Reference proteome</keyword>
<reference evidence="1 2" key="1">
    <citation type="journal article" date="2013" name="Genome Biol. Evol.">
        <title>Genomes of Stigonematalean cyanobacteria (subsection V) and the evolution of oxygenic photosynthesis from prokaryotes to plastids.</title>
        <authorList>
            <person name="Dagan T."/>
            <person name="Roettger M."/>
            <person name="Stucken K."/>
            <person name="Landan G."/>
            <person name="Koch R."/>
            <person name="Major P."/>
            <person name="Gould S.B."/>
            <person name="Goremykin V.V."/>
            <person name="Rippka R."/>
            <person name="Tandeau de Marsac N."/>
            <person name="Gugger M."/>
            <person name="Lockhart P.J."/>
            <person name="Allen J.F."/>
            <person name="Brune I."/>
            <person name="Maus I."/>
            <person name="Puhler A."/>
            <person name="Martin W.F."/>
        </authorList>
    </citation>
    <scope>NUCLEOTIDE SEQUENCE [LARGE SCALE GENOMIC DNA]</scope>
    <source>
        <strain evidence="1 2">PCC 7110</strain>
    </source>
</reference>
<evidence type="ECO:0000313" key="1">
    <source>
        <dbReference type="EMBL" id="KYC37274.1"/>
    </source>
</evidence>
<gene>
    <name evidence="1" type="ORF">WA1_47525</name>
</gene>
<name>A0A139WXV5_9CYAN</name>
<dbReference type="EMBL" id="ANNX02000047">
    <property type="protein sequence ID" value="KYC37274.1"/>
    <property type="molecule type" value="Genomic_DNA"/>
</dbReference>
<evidence type="ECO:0008006" key="3">
    <source>
        <dbReference type="Google" id="ProtNLM"/>
    </source>
</evidence>
<dbReference type="STRING" id="128403.WA1_47525"/>
<dbReference type="CDD" id="cd00118">
    <property type="entry name" value="LysM"/>
    <property type="match status" value="1"/>
</dbReference>
<proteinExistence type="predicted"/>
<evidence type="ECO:0000313" key="2">
    <source>
        <dbReference type="Proteomes" id="UP000076925"/>
    </source>
</evidence>
<organism evidence="1 2">
    <name type="scientific">Scytonema hofmannii PCC 7110</name>
    <dbReference type="NCBI Taxonomy" id="128403"/>
    <lineage>
        <taxon>Bacteria</taxon>
        <taxon>Bacillati</taxon>
        <taxon>Cyanobacteriota</taxon>
        <taxon>Cyanophyceae</taxon>
        <taxon>Nostocales</taxon>
        <taxon>Scytonemataceae</taxon>
        <taxon>Scytonema</taxon>
    </lineage>
</organism>
<dbReference type="InterPro" id="IPR018392">
    <property type="entry name" value="LysM"/>
</dbReference>
<dbReference type="AlphaFoldDB" id="A0A139WXV5"/>